<sequence>MVKTTPIKDDDWEVDSNENRNGINSIKVIPDNSFEDDNNISVRNQEIQALKTPQPETWGEIFKAWPKASFCILGNEFCEKFSYYGMRAVLTLYFLNILQLSDNISTVFFNGYTVLSSLTPLIGSVIADGFIGKFRTIFIVSFIFIFGQSALAFASLFMHGASVHPWLDLTGLIAIAISSGGIKPCISAFGGDQFEPHQTRMISLFFSVFYFSINIGSAASSIVAPIFRSMSCLGHDSCYPLAFGISAVLMVVAAVVFILGSYSYKKRPLRGNLFAEVGRIVKGAIVNRNGPKRKHFLERYLNTHDCETEPKCQELKLKRRDNNACHKAQLIKDVRSLISVLIMYLPVPMYWALYDQQGSVWLIQGIQMDCRIWGSTLLLPDQMQSINSLLILLFIPIFQVIIYPTVSKFVTITPLRKMVTGGILASLAFVSSGIVQLQINKTLPELPPENFGYVTVMNSLRQGCNFSGTGDYSFRSLAFNDSLVYDKLKNLNEMIKVPAGDNITFHFTHSCKNGYVSTYTAPLIKSKKIYNLIVTELGAVILQVNPDKPKKGTGEFSLSITMGLNDTNYVGHLALCRVKSDTEKSKYPCDPTTPKDFHYFQVNYDNEKDTDLDSVLPFYNNNGFDSEHFVSGYTFKAIQPGKWSFWYMHNMATSVGSLSTKPEDLDITTTGQYIDIGEQGGVYAAVFTGTYKDPVFTINQIVPSNTVSILWQVPQFVIITLAEILFSITGYEFAYSQAAPSMKSLVQACWILTTAIGDSIIVLIAVLALFDNLATQFFVYAGAMMVVIFIFALLSIFYYDYKTYVGDGSHDDDAAVTNVREIKAKSDSELML</sequence>
<dbReference type="WBParaSite" id="PS1159_v2.g3534.t1">
    <property type="protein sequence ID" value="PS1159_v2.g3534.t1"/>
    <property type="gene ID" value="PS1159_v2.g3534"/>
</dbReference>
<reference evidence="2" key="1">
    <citation type="submission" date="2022-11" db="UniProtKB">
        <authorList>
            <consortium name="WormBaseParasite"/>
        </authorList>
    </citation>
    <scope>IDENTIFICATION</scope>
</reference>
<protein>
    <submittedName>
        <fullName evidence="2">Uncharacterized protein</fullName>
    </submittedName>
</protein>
<organism evidence="1 2">
    <name type="scientific">Panagrolaimus sp. PS1159</name>
    <dbReference type="NCBI Taxonomy" id="55785"/>
    <lineage>
        <taxon>Eukaryota</taxon>
        <taxon>Metazoa</taxon>
        <taxon>Ecdysozoa</taxon>
        <taxon>Nematoda</taxon>
        <taxon>Chromadorea</taxon>
        <taxon>Rhabditida</taxon>
        <taxon>Tylenchina</taxon>
        <taxon>Panagrolaimomorpha</taxon>
        <taxon>Panagrolaimoidea</taxon>
        <taxon>Panagrolaimidae</taxon>
        <taxon>Panagrolaimus</taxon>
    </lineage>
</organism>
<name>A0AC35GB77_9BILA</name>
<accession>A0AC35GB77</accession>
<evidence type="ECO:0000313" key="2">
    <source>
        <dbReference type="WBParaSite" id="PS1159_v2.g3534.t1"/>
    </source>
</evidence>
<evidence type="ECO:0000313" key="1">
    <source>
        <dbReference type="Proteomes" id="UP000887580"/>
    </source>
</evidence>
<proteinExistence type="predicted"/>
<dbReference type="Proteomes" id="UP000887580">
    <property type="component" value="Unplaced"/>
</dbReference>